<evidence type="ECO:0000313" key="2">
    <source>
        <dbReference type="EMBL" id="OAP45314.1"/>
    </source>
</evidence>
<feature type="transmembrane region" description="Helical" evidence="1">
    <location>
        <begin position="21"/>
        <end position="40"/>
    </location>
</feature>
<proteinExistence type="predicted"/>
<dbReference type="AlphaFoldDB" id="A0A178YCW3"/>
<keyword evidence="1" id="KW-0472">Membrane</keyword>
<comment type="caution">
    <text evidence="2">The sequence shown here is derived from an EMBL/GenBank/DDBJ whole genome shotgun (WGS) entry which is preliminary data.</text>
</comment>
<evidence type="ECO:0000256" key="1">
    <source>
        <dbReference type="SAM" id="Phobius"/>
    </source>
</evidence>
<dbReference type="Proteomes" id="UP000078507">
    <property type="component" value="Unassembled WGS sequence"/>
</dbReference>
<organism evidence="2 3">
    <name type="scientific">Sinorhizobium saheli</name>
    <dbReference type="NCBI Taxonomy" id="36856"/>
    <lineage>
        <taxon>Bacteria</taxon>
        <taxon>Pseudomonadati</taxon>
        <taxon>Pseudomonadota</taxon>
        <taxon>Alphaproteobacteria</taxon>
        <taxon>Hyphomicrobiales</taxon>
        <taxon>Rhizobiaceae</taxon>
        <taxon>Sinorhizobium/Ensifer group</taxon>
        <taxon>Sinorhizobium</taxon>
    </lineage>
</organism>
<sequence length="92" mass="10511">MTLLDVRRKDRISDFAWEAVSGRYSIGLYIAVAMLIAALASAMTGIPGYVLVAVAVVLVLFIDPPERLERLRERRRRQAQRALLARYLQRRP</sequence>
<protein>
    <submittedName>
        <fullName evidence="2">Uncharacterized protein</fullName>
    </submittedName>
</protein>
<keyword evidence="1" id="KW-1133">Transmembrane helix</keyword>
<keyword evidence="3" id="KW-1185">Reference proteome</keyword>
<reference evidence="2 3" key="1">
    <citation type="submission" date="2015-11" db="EMBL/GenBank/DDBJ databases">
        <title>Ensifer anhuiense sp. nov., an effective nitrogen fixation bacterium with Glycine soja.</title>
        <authorList>
            <person name="Yan H."/>
            <person name="Chen W."/>
        </authorList>
    </citation>
    <scope>NUCLEOTIDE SEQUENCE [LARGE SCALE GENOMIC DNA]</scope>
    <source>
        <strain evidence="2 3">LMG 7837</strain>
    </source>
</reference>
<name>A0A178YCW3_SINSA</name>
<evidence type="ECO:0000313" key="3">
    <source>
        <dbReference type="Proteomes" id="UP000078507"/>
    </source>
</evidence>
<keyword evidence="1" id="KW-0812">Transmembrane</keyword>
<accession>A0A178YCW3</accession>
<dbReference type="EMBL" id="LNQB01000072">
    <property type="protein sequence ID" value="OAP45314.1"/>
    <property type="molecule type" value="Genomic_DNA"/>
</dbReference>
<feature type="transmembrane region" description="Helical" evidence="1">
    <location>
        <begin position="46"/>
        <end position="62"/>
    </location>
</feature>
<dbReference type="RefSeq" id="WP_066874018.1">
    <property type="nucleotide sequence ID" value="NZ_LNQB01000072.1"/>
</dbReference>
<gene>
    <name evidence="2" type="ORF">ATB98_25850</name>
</gene>